<proteinExistence type="predicted"/>
<dbReference type="AlphaFoldDB" id="A0A067RSK6"/>
<reference evidence="2 3" key="1">
    <citation type="journal article" date="2014" name="Nat. Commun.">
        <title>Molecular traces of alternative social organization in a termite genome.</title>
        <authorList>
            <person name="Terrapon N."/>
            <person name="Li C."/>
            <person name="Robertson H.M."/>
            <person name="Ji L."/>
            <person name="Meng X."/>
            <person name="Booth W."/>
            <person name="Chen Z."/>
            <person name="Childers C.P."/>
            <person name="Glastad K.M."/>
            <person name="Gokhale K."/>
            <person name="Gowin J."/>
            <person name="Gronenberg W."/>
            <person name="Hermansen R.A."/>
            <person name="Hu H."/>
            <person name="Hunt B.G."/>
            <person name="Huylmans A.K."/>
            <person name="Khalil S.M."/>
            <person name="Mitchell R.D."/>
            <person name="Munoz-Torres M.C."/>
            <person name="Mustard J.A."/>
            <person name="Pan H."/>
            <person name="Reese J.T."/>
            <person name="Scharf M.E."/>
            <person name="Sun F."/>
            <person name="Vogel H."/>
            <person name="Xiao J."/>
            <person name="Yang W."/>
            <person name="Yang Z."/>
            <person name="Yang Z."/>
            <person name="Zhou J."/>
            <person name="Zhu J."/>
            <person name="Brent C.S."/>
            <person name="Elsik C.G."/>
            <person name="Goodisman M.A."/>
            <person name="Liberles D.A."/>
            <person name="Roe R.M."/>
            <person name="Vargo E.L."/>
            <person name="Vilcinskas A."/>
            <person name="Wang J."/>
            <person name="Bornberg-Bauer E."/>
            <person name="Korb J."/>
            <person name="Zhang G."/>
            <person name="Liebig J."/>
        </authorList>
    </citation>
    <scope>NUCLEOTIDE SEQUENCE [LARGE SCALE GENOMIC DNA]</scope>
    <source>
        <tissue evidence="2">Whole organism</tissue>
    </source>
</reference>
<accession>A0A067RSK6</accession>
<gene>
    <name evidence="2" type="ORF">L798_11378</name>
</gene>
<evidence type="ECO:0000313" key="2">
    <source>
        <dbReference type="EMBL" id="KDR23800.1"/>
    </source>
</evidence>
<dbReference type="InParanoid" id="A0A067RSK6"/>
<evidence type="ECO:0000313" key="3">
    <source>
        <dbReference type="Proteomes" id="UP000027135"/>
    </source>
</evidence>
<dbReference type="Proteomes" id="UP000027135">
    <property type="component" value="Unassembled WGS sequence"/>
</dbReference>
<keyword evidence="3" id="KW-1185">Reference proteome</keyword>
<evidence type="ECO:0000256" key="1">
    <source>
        <dbReference type="SAM" id="MobiDB-lite"/>
    </source>
</evidence>
<name>A0A067RSK6_ZOONE</name>
<dbReference type="EMBL" id="KK852444">
    <property type="protein sequence ID" value="KDR23800.1"/>
    <property type="molecule type" value="Genomic_DNA"/>
</dbReference>
<sequence>MLPVASNFNRFSKPINDNNKYGQLFNLQSLYVFQILLCLFVISSCSTTPKPNSLISTQTTTTEETSTDSELINIKHDQKTADITDGDIVTIDEDEIESSKRKRTIDQNLGYGYNDIAGRTRQTDQSIQNFGTYFPQNSQQPTHQPVRYYSPGSATNRLQQHVDNGHRPASSFNNHANTQESEYLAKSPTYRGPAAVSGSLPTKGAPVFSTPRSPHPFYLFPGSPPQAPAFFTGHSLTSPHNPFADVTSHNTQNPFLPVGNFHGGPLLYQHPGSSGVAFLQNPSGYFGPQIVPVIILRVTNDANGNNAFHHQSAVSPSLIQTGMHGLNLQTLLYPVQQFHTPQQNVFPRYYATHNDPASQQLVQNGYQSGETPKTHYVQPPATTATQIPQQKISYVQQNTPLTPTPSPDSTQKLRKTDVNETGPLNEYKYEYKDKV</sequence>
<protein>
    <submittedName>
        <fullName evidence="2">Uncharacterized protein</fullName>
    </submittedName>
</protein>
<feature type="region of interest" description="Disordered" evidence="1">
    <location>
        <begin position="397"/>
        <end position="435"/>
    </location>
</feature>
<organism evidence="2 3">
    <name type="scientific">Zootermopsis nevadensis</name>
    <name type="common">Dampwood termite</name>
    <dbReference type="NCBI Taxonomy" id="136037"/>
    <lineage>
        <taxon>Eukaryota</taxon>
        <taxon>Metazoa</taxon>
        <taxon>Ecdysozoa</taxon>
        <taxon>Arthropoda</taxon>
        <taxon>Hexapoda</taxon>
        <taxon>Insecta</taxon>
        <taxon>Pterygota</taxon>
        <taxon>Neoptera</taxon>
        <taxon>Polyneoptera</taxon>
        <taxon>Dictyoptera</taxon>
        <taxon>Blattodea</taxon>
        <taxon>Blattoidea</taxon>
        <taxon>Termitoidae</taxon>
        <taxon>Termopsidae</taxon>
        <taxon>Zootermopsis</taxon>
    </lineage>
</organism>